<dbReference type="Proteomes" id="UP000472266">
    <property type="component" value="Chromosome 9"/>
</dbReference>
<evidence type="ECO:0008006" key="5">
    <source>
        <dbReference type="Google" id="ProtNLM"/>
    </source>
</evidence>
<protein>
    <recommendedName>
        <fullName evidence="5">Envelope glycoprotein</fullName>
    </recommendedName>
</protein>
<proteinExistence type="predicted"/>
<dbReference type="InterPro" id="IPR008981">
    <property type="entry name" value="FMuLV_rcpt-bd"/>
</dbReference>
<name>A0A672U803_STRHB</name>
<dbReference type="PANTHER" id="PTHR10424">
    <property type="entry name" value="VIRAL ENVELOPE PROTEIN"/>
    <property type="match status" value="1"/>
</dbReference>
<evidence type="ECO:0000256" key="2">
    <source>
        <dbReference type="SAM" id="Phobius"/>
    </source>
</evidence>
<dbReference type="OMA" id="SHYCANA"/>
<dbReference type="GeneTree" id="ENSGT00690000102286"/>
<feature type="transmembrane region" description="Helical" evidence="2">
    <location>
        <begin position="595"/>
        <end position="621"/>
    </location>
</feature>
<dbReference type="Gene3D" id="1.10.287.210">
    <property type="match status" value="1"/>
</dbReference>
<keyword evidence="4" id="KW-1185">Reference proteome</keyword>
<dbReference type="CDD" id="cd09851">
    <property type="entry name" value="HTLV-1-like_HR1-HR2"/>
    <property type="match status" value="1"/>
</dbReference>
<organism evidence="3 4">
    <name type="scientific">Strigops habroptila</name>
    <name type="common">Kakapo</name>
    <dbReference type="NCBI Taxonomy" id="2489341"/>
    <lineage>
        <taxon>Eukaryota</taxon>
        <taxon>Metazoa</taxon>
        <taxon>Chordata</taxon>
        <taxon>Craniata</taxon>
        <taxon>Vertebrata</taxon>
        <taxon>Euteleostomi</taxon>
        <taxon>Archelosauria</taxon>
        <taxon>Archosauria</taxon>
        <taxon>Dinosauria</taxon>
        <taxon>Saurischia</taxon>
        <taxon>Theropoda</taxon>
        <taxon>Coelurosauria</taxon>
        <taxon>Aves</taxon>
        <taxon>Neognathae</taxon>
        <taxon>Neoaves</taxon>
        <taxon>Telluraves</taxon>
        <taxon>Australaves</taxon>
        <taxon>Psittaciformes</taxon>
        <taxon>Psittacidae</taxon>
        <taxon>Strigops</taxon>
    </lineage>
</organism>
<accession>A0A672U803</accession>
<dbReference type="SUPFAM" id="SSF58069">
    <property type="entry name" value="Virus ectodomain"/>
    <property type="match status" value="1"/>
</dbReference>
<reference evidence="3" key="2">
    <citation type="submission" date="2025-08" db="UniProtKB">
        <authorList>
            <consortium name="Ensembl"/>
        </authorList>
    </citation>
    <scope>IDENTIFICATION</scope>
</reference>
<feature type="compositionally biased region" description="Polar residues" evidence="1">
    <location>
        <begin position="22"/>
        <end position="36"/>
    </location>
</feature>
<dbReference type="SUPFAM" id="SSF49830">
    <property type="entry name" value="ENV polyprotein, receptor-binding domain"/>
    <property type="match status" value="1"/>
</dbReference>
<dbReference type="PANTHER" id="PTHR10424:SF82">
    <property type="entry name" value="ENVELOPE GLYCOPROTEIN-RELATED"/>
    <property type="match status" value="1"/>
</dbReference>
<dbReference type="InParanoid" id="A0A672U803"/>
<keyword evidence="2" id="KW-0812">Transmembrane</keyword>
<dbReference type="Ensembl" id="ENSSHBT00005012904.1">
    <property type="protein sequence ID" value="ENSSHBP00005010708.1"/>
    <property type="gene ID" value="ENSSHBG00005009326.1"/>
</dbReference>
<reference evidence="3" key="3">
    <citation type="submission" date="2025-09" db="UniProtKB">
        <authorList>
            <consortium name="Ensembl"/>
        </authorList>
    </citation>
    <scope>IDENTIFICATION</scope>
</reference>
<dbReference type="Pfam" id="PF00429">
    <property type="entry name" value="TLV_coat"/>
    <property type="match status" value="1"/>
</dbReference>
<evidence type="ECO:0000313" key="3">
    <source>
        <dbReference type="Ensembl" id="ENSSHBP00005010708.1"/>
    </source>
</evidence>
<sequence>MVHPVARSNRVDGRGRGGTNCGEKNQNDGTQKQQWPNFPRTDKNILKLTKLTDTLFPGIPLVLLLIITQANGNPHEPMKWTIGRWEDQTVIGINVTAGAPTFRAALCQLAPIEPCLNLKGYYLCPASNPGKGYCNYPNEYYCASWDCVTLAAAWQPGRSDPFLKTQWGPEGCTPPRYDSSGGIISPGNCAHIILTILQPDDFGWITGRTWGIRYWEPGVDRGGLILIRKVKLPHDPLPVGPNLVLNPPTFSEEKVAPASVATNSPNSLSETTNDIVTEFSSSRDRELSESKDPLWNLMQASYRALNESKPNLTKECWLCYNVRPPYFEAIGKPGRIQWSNGSNPRECPWDDQRNHTQGITIQLVTGQGKCIGTVPEKYQPLCNKTVTNTNIEKHKNQNDKWAIPTPGAKWVCSDIGVTPCLSLNVFDQSQFCVQVIIVPRLIYHTSEEVLRHFEGDLNRQKREPITVVTLATLLIASGVGAGTGIASLVKGQELQSLQMAVDEDLAKIEQSIQNLATSVKSLSEVVLQNRRRLDLLFLKEGGLCVALNKECCSFADHTGVVQDTMSELRKRLDQRKKDREAGKSWYENWFNVSPWLTTLLSALAGPLIMLILGLIFGPCILRYILHFIKERFDIAKLLILTTRSGAKYKSVSINEDEDCYECIMPRENYAFCNCEVLPCECYDKCWDCGKRFVRSAENESNV</sequence>
<keyword evidence="2" id="KW-1133">Transmembrane helix</keyword>
<dbReference type="Gene3D" id="3.90.310.10">
    <property type="entry name" value="ENV polyprotein, receptor-binding domain"/>
    <property type="match status" value="1"/>
</dbReference>
<evidence type="ECO:0000313" key="4">
    <source>
        <dbReference type="Proteomes" id="UP000472266"/>
    </source>
</evidence>
<evidence type="ECO:0000256" key="1">
    <source>
        <dbReference type="SAM" id="MobiDB-lite"/>
    </source>
</evidence>
<feature type="region of interest" description="Disordered" evidence="1">
    <location>
        <begin position="1"/>
        <end position="38"/>
    </location>
</feature>
<dbReference type="AlphaFoldDB" id="A0A672U803"/>
<reference evidence="3 4" key="1">
    <citation type="submission" date="2019-11" db="EMBL/GenBank/DDBJ databases">
        <title>Strigops habroptila (kakapo) genome, bStrHab1, primary haplotype, v2.</title>
        <authorList>
            <person name="Jarvis E.D."/>
            <person name="Howard J."/>
            <person name="Rhie A."/>
            <person name="Phillippy A."/>
            <person name="Korlach J."/>
            <person name="Digby A."/>
            <person name="Iorns D."/>
            <person name="Eason D."/>
            <person name="Robertson B."/>
            <person name="Raemaekers T."/>
            <person name="Howe K."/>
            <person name="Lewin H."/>
            <person name="Damas J."/>
            <person name="Hastie A."/>
            <person name="Tracey A."/>
            <person name="Chow W."/>
            <person name="Fedrigo O."/>
        </authorList>
    </citation>
    <scope>NUCLEOTIDE SEQUENCE [LARGE SCALE GENOMIC DNA]</scope>
</reference>
<keyword evidence="2" id="KW-0472">Membrane</keyword>
<dbReference type="InterPro" id="IPR018154">
    <property type="entry name" value="TLV/ENV_coat_polyprotein"/>
</dbReference>